<evidence type="ECO:0000256" key="4">
    <source>
        <dbReference type="ARBA" id="ARBA00023136"/>
    </source>
</evidence>
<feature type="transmembrane region" description="Helical" evidence="5">
    <location>
        <begin position="83"/>
        <end position="103"/>
    </location>
</feature>
<comment type="caution">
    <text evidence="6">The sequence shown here is derived from an EMBL/GenBank/DDBJ whole genome shotgun (WGS) entry which is preliminary data.</text>
</comment>
<evidence type="ECO:0000256" key="2">
    <source>
        <dbReference type="ARBA" id="ARBA00022692"/>
    </source>
</evidence>
<dbReference type="EMBL" id="SIPC01000005">
    <property type="protein sequence ID" value="TAX65897.1"/>
    <property type="molecule type" value="Genomic_DNA"/>
</dbReference>
<feature type="transmembrane region" description="Helical" evidence="5">
    <location>
        <begin position="52"/>
        <end position="76"/>
    </location>
</feature>
<keyword evidence="2 5" id="KW-0812">Transmembrane</keyword>
<evidence type="ECO:0000256" key="5">
    <source>
        <dbReference type="SAM" id="Phobius"/>
    </source>
</evidence>
<accession>A0A4Q8XQ58</accession>
<evidence type="ECO:0000313" key="6">
    <source>
        <dbReference type="EMBL" id="TAX65897.1"/>
    </source>
</evidence>
<keyword evidence="3 5" id="KW-1133">Transmembrane helix</keyword>
<proteinExistence type="predicted"/>
<protein>
    <submittedName>
        <fullName evidence="6">DoxX family protein</fullName>
    </submittedName>
</protein>
<geneLocation type="plasmid" evidence="6">
    <name>pSM145A_Rh05</name>
</geneLocation>
<dbReference type="AlphaFoldDB" id="A0A4Q8XQ58"/>
<evidence type="ECO:0000313" key="7">
    <source>
        <dbReference type="Proteomes" id="UP000293652"/>
    </source>
</evidence>
<keyword evidence="6" id="KW-0614">Plasmid</keyword>
<dbReference type="GO" id="GO:0016020">
    <property type="term" value="C:membrane"/>
    <property type="evidence" value="ECO:0007669"/>
    <property type="project" value="UniProtKB-SubCell"/>
</dbReference>
<feature type="transmembrane region" description="Helical" evidence="5">
    <location>
        <begin position="12"/>
        <end position="32"/>
    </location>
</feature>
<feature type="transmembrane region" description="Helical" evidence="5">
    <location>
        <begin position="118"/>
        <end position="136"/>
    </location>
</feature>
<evidence type="ECO:0000256" key="3">
    <source>
        <dbReference type="ARBA" id="ARBA00022989"/>
    </source>
</evidence>
<comment type="subcellular location">
    <subcellularLocation>
        <location evidence="1">Membrane</location>
        <topology evidence="1">Multi-pass membrane protein</topology>
    </subcellularLocation>
</comment>
<dbReference type="RefSeq" id="WP_130750966.1">
    <property type="nucleotide sequence ID" value="NZ_SIPC01000005.1"/>
</dbReference>
<dbReference type="Pfam" id="PF07681">
    <property type="entry name" value="DoxX"/>
    <property type="match status" value="1"/>
</dbReference>
<keyword evidence="4 5" id="KW-0472">Membrane</keyword>
<evidence type="ECO:0000256" key="1">
    <source>
        <dbReference type="ARBA" id="ARBA00004141"/>
    </source>
</evidence>
<sequence>MTTIHAQETGSFPGKASVAEFLALLALCSAYIQGPLTKVFDFQGAVAEMNHFGLAPAPLFAVGVPIFELAMSALILSGRLRWLGALALAIFTLMATILALRFWEIPAGFEHSAAMNGFFEHVGLSGAFVFVALVDLRKRARGK</sequence>
<organism evidence="6 7">
    <name type="scientific">Rhizobium leguminosarum</name>
    <dbReference type="NCBI Taxonomy" id="384"/>
    <lineage>
        <taxon>Bacteria</taxon>
        <taxon>Pseudomonadati</taxon>
        <taxon>Pseudomonadota</taxon>
        <taxon>Alphaproteobacteria</taxon>
        <taxon>Hyphomicrobiales</taxon>
        <taxon>Rhizobiaceae</taxon>
        <taxon>Rhizobium/Agrobacterium group</taxon>
        <taxon>Rhizobium</taxon>
    </lineage>
</organism>
<name>A0A4Q8XQ58_RHILE</name>
<dbReference type="Proteomes" id="UP000293652">
    <property type="component" value="Unassembled WGS sequence"/>
</dbReference>
<gene>
    <name evidence="6" type="ORF">ELI03_30485</name>
</gene>
<reference evidence="6 7" key="1">
    <citation type="submission" date="2019-02" db="EMBL/GenBank/DDBJ databases">
        <title>The genomic architecture of introgression among sibling species of bacteria.</title>
        <authorList>
            <person name="Cavassim M.I.A."/>
            <person name="Moeskjaer S."/>
            <person name="Moslemi C."/>
            <person name="Fields B."/>
            <person name="Bachmann A."/>
            <person name="Vilhjalmsson B."/>
            <person name="Schierup M.H."/>
            <person name="Young J.P.W."/>
            <person name="Andersen S.U."/>
        </authorList>
    </citation>
    <scope>NUCLEOTIDE SEQUENCE [LARGE SCALE GENOMIC DNA]</scope>
    <source>
        <strain evidence="6 7">SM145A</strain>
        <plasmid evidence="6">pSM145A_Rh05</plasmid>
    </source>
</reference>
<dbReference type="InterPro" id="IPR032808">
    <property type="entry name" value="DoxX"/>
</dbReference>